<accession>A0AC34RM03</accession>
<protein>
    <submittedName>
        <fullName evidence="2">Uncharacterized protein</fullName>
    </submittedName>
</protein>
<evidence type="ECO:0000313" key="1">
    <source>
        <dbReference type="Proteomes" id="UP000887576"/>
    </source>
</evidence>
<organism evidence="1 2">
    <name type="scientific">Panagrolaimus sp. JU765</name>
    <dbReference type="NCBI Taxonomy" id="591449"/>
    <lineage>
        <taxon>Eukaryota</taxon>
        <taxon>Metazoa</taxon>
        <taxon>Ecdysozoa</taxon>
        <taxon>Nematoda</taxon>
        <taxon>Chromadorea</taxon>
        <taxon>Rhabditida</taxon>
        <taxon>Tylenchina</taxon>
        <taxon>Panagrolaimomorpha</taxon>
        <taxon>Panagrolaimoidea</taxon>
        <taxon>Panagrolaimidae</taxon>
        <taxon>Panagrolaimus</taxon>
    </lineage>
</organism>
<dbReference type="WBParaSite" id="JU765_v2.g8203.t1">
    <property type="protein sequence ID" value="JU765_v2.g8203.t1"/>
    <property type="gene ID" value="JU765_v2.g8203"/>
</dbReference>
<dbReference type="Proteomes" id="UP000887576">
    <property type="component" value="Unplaced"/>
</dbReference>
<sequence>MIRNFYVPLIFGFQVQRFVIRVFLVKKMLNVVDCDETVLVDVQLMELFPGHIGDPRGFVFPFAASTGAARTFHGLTVVAGTDLVKHPEGCDVARSAAAFERGVQVENRSGVADESGLVDATVDVRHHQAEHELCRSHVRPSWTQ</sequence>
<reference evidence="2" key="1">
    <citation type="submission" date="2022-11" db="UniProtKB">
        <authorList>
            <consortium name="WormBaseParasite"/>
        </authorList>
    </citation>
    <scope>IDENTIFICATION</scope>
</reference>
<proteinExistence type="predicted"/>
<evidence type="ECO:0000313" key="2">
    <source>
        <dbReference type="WBParaSite" id="JU765_v2.g8203.t1"/>
    </source>
</evidence>
<name>A0AC34RM03_9BILA</name>